<evidence type="ECO:0000313" key="3">
    <source>
        <dbReference type="Proteomes" id="UP000015543"/>
    </source>
</evidence>
<dbReference type="InterPro" id="IPR009956">
    <property type="entry name" value="Post-segregation_anti-tox_CcdA"/>
</dbReference>
<proteinExistence type="predicted"/>
<sequence>MKNFQLCLYILGYKRQDTWLLAGMYRQSFELELESYFYTTFLGNKNVGYVTVSTKVKRELLEKARRYNVNVSQVLRRALEEEVRRRELEWAVSVMDDISRRAKLEKPSDEVIREFRESRRRVA</sequence>
<dbReference type="Pfam" id="PF07362">
    <property type="entry name" value="CcdA"/>
    <property type="match status" value="1"/>
</dbReference>
<keyword evidence="1" id="KW-1277">Toxin-antitoxin system</keyword>
<name>S5ZXK3_9CREN</name>
<protein>
    <submittedName>
        <fullName evidence="2">Uncharacterized protein</fullName>
    </submittedName>
</protein>
<evidence type="ECO:0000256" key="1">
    <source>
        <dbReference type="ARBA" id="ARBA00022649"/>
    </source>
</evidence>
<dbReference type="AlphaFoldDB" id="S5ZXK3"/>
<keyword evidence="3" id="KW-1185">Reference proteome</keyword>
<organism evidence="2 3">
    <name type="scientific">Thermofilum adornatum</name>
    <dbReference type="NCBI Taxonomy" id="1365176"/>
    <lineage>
        <taxon>Archaea</taxon>
        <taxon>Thermoproteota</taxon>
        <taxon>Thermoprotei</taxon>
        <taxon>Thermofilales</taxon>
        <taxon>Thermofilaceae</taxon>
        <taxon>Thermofilum</taxon>
    </lineage>
</organism>
<accession>S5ZXK3</accession>
<reference evidence="2 3" key="1">
    <citation type="journal article" date="2013" name="Genome Announc.">
        <title>Complete Genomic Sequence of 'Thermofilum adornatus' Strain 1910bT, a Hyperthermophilic Anaerobic Organotrophic Crenarchaeon.</title>
        <authorList>
            <person name="Dominova I.N."/>
            <person name="Kublanov I.V."/>
            <person name="Podosokorskaya O.A."/>
            <person name="Derbikova K.S."/>
            <person name="Patrushev M.V."/>
            <person name="Toshchakov S.V."/>
        </authorList>
    </citation>
    <scope>NUCLEOTIDE SEQUENCE [LARGE SCALE GENOMIC DNA]</scope>
    <source>
        <strain evidence="3">1910b</strain>
    </source>
</reference>
<evidence type="ECO:0000313" key="2">
    <source>
        <dbReference type="EMBL" id="AGT36074.1"/>
    </source>
</evidence>
<dbReference type="eggNOG" id="arCOG02218">
    <property type="taxonomic scope" value="Archaea"/>
</dbReference>
<dbReference type="KEGG" id="thb:N186_08690"/>
<dbReference type="EMBL" id="CP006646">
    <property type="protein sequence ID" value="AGT36074.1"/>
    <property type="molecule type" value="Genomic_DNA"/>
</dbReference>
<gene>
    <name evidence="2" type="ORF">N186_08690</name>
</gene>
<dbReference type="HOGENOM" id="CLU_2010220_0_0_2"/>
<dbReference type="Proteomes" id="UP000015543">
    <property type="component" value="Chromosome"/>
</dbReference>
<dbReference type="PATRIC" id="fig|1365176.7.peg.1717"/>